<evidence type="ECO:0000313" key="4">
    <source>
        <dbReference type="Proteomes" id="UP000663760"/>
    </source>
</evidence>
<proteinExistence type="predicted"/>
<feature type="compositionally biased region" description="Pro residues" evidence="1">
    <location>
        <begin position="176"/>
        <end position="188"/>
    </location>
</feature>
<dbReference type="PANTHER" id="PTHR33649">
    <property type="entry name" value="PAR1 PROTEIN"/>
    <property type="match status" value="1"/>
</dbReference>
<organism evidence="3 4">
    <name type="scientific">Spirodela intermedia</name>
    <name type="common">Intermediate duckweed</name>
    <dbReference type="NCBI Taxonomy" id="51605"/>
    <lineage>
        <taxon>Eukaryota</taxon>
        <taxon>Viridiplantae</taxon>
        <taxon>Streptophyta</taxon>
        <taxon>Embryophyta</taxon>
        <taxon>Tracheophyta</taxon>
        <taxon>Spermatophyta</taxon>
        <taxon>Magnoliopsida</taxon>
        <taxon>Liliopsida</taxon>
        <taxon>Araceae</taxon>
        <taxon>Lemnoideae</taxon>
        <taxon>Spirodela</taxon>
    </lineage>
</organism>
<keyword evidence="2" id="KW-0732">Signal</keyword>
<keyword evidence="4" id="KW-1185">Reference proteome</keyword>
<protein>
    <submittedName>
        <fullName evidence="3">Uncharacterized protein</fullName>
    </submittedName>
</protein>
<dbReference type="InterPro" id="IPR009489">
    <property type="entry name" value="PAR1"/>
</dbReference>
<dbReference type="AlphaFoldDB" id="A0A7I8K0I0"/>
<name>A0A7I8K0I0_SPIIN</name>
<feature type="signal peptide" evidence="2">
    <location>
        <begin position="1"/>
        <end position="25"/>
    </location>
</feature>
<dbReference type="Proteomes" id="UP000663760">
    <property type="component" value="Chromosome 1"/>
</dbReference>
<accession>A0A7I8K0I0</accession>
<feature type="region of interest" description="Disordered" evidence="1">
    <location>
        <begin position="169"/>
        <end position="200"/>
    </location>
</feature>
<evidence type="ECO:0000313" key="3">
    <source>
        <dbReference type="EMBL" id="CAA7389824.1"/>
    </source>
</evidence>
<evidence type="ECO:0000256" key="2">
    <source>
        <dbReference type="SAM" id="SignalP"/>
    </source>
</evidence>
<feature type="chain" id="PRO_5029648006" evidence="2">
    <location>
        <begin position="26"/>
        <end position="200"/>
    </location>
</feature>
<evidence type="ECO:0000256" key="1">
    <source>
        <dbReference type="SAM" id="MobiDB-lite"/>
    </source>
</evidence>
<dbReference type="Pfam" id="PF06521">
    <property type="entry name" value="PAR1"/>
    <property type="match status" value="1"/>
</dbReference>
<dbReference type="PANTHER" id="PTHR33649:SF4">
    <property type="entry name" value="PAR1 PROTEIN"/>
    <property type="match status" value="1"/>
</dbReference>
<dbReference type="OrthoDB" id="772928at2759"/>
<gene>
    <name evidence="3" type="ORF">SI8410_01001795</name>
</gene>
<reference evidence="3" key="1">
    <citation type="submission" date="2020-02" db="EMBL/GenBank/DDBJ databases">
        <authorList>
            <person name="Scholz U."/>
            <person name="Mascher M."/>
            <person name="Fiebig A."/>
        </authorList>
    </citation>
    <scope>NUCLEOTIDE SEQUENCE</scope>
</reference>
<dbReference type="EMBL" id="LR746264">
    <property type="protein sequence ID" value="CAA7389824.1"/>
    <property type="molecule type" value="Genomic_DNA"/>
</dbReference>
<sequence>MASPPTIALALVLFLSIVHFPSVRGSPVECEELPQDLCAFSVSTQSKRCVLESAPRADGTTEYQCRTSEVRVEKLADWIETDECVRTCGVERESVGISSDSLLDQEFTAKLCSPACYQNCPNIVDLYFNLAAAEGAFLPDLCAARRSNPRRSMRGVALAPGSGPLDSIAFEDAPGPLGPEPTPGPTAPAPAVETIPPVAV</sequence>